<dbReference type="Proteomes" id="UP000324748">
    <property type="component" value="Unassembled WGS sequence"/>
</dbReference>
<organism evidence="1 3">
    <name type="scientific">Puccinia graminis f. sp. tritici</name>
    <dbReference type="NCBI Taxonomy" id="56615"/>
    <lineage>
        <taxon>Eukaryota</taxon>
        <taxon>Fungi</taxon>
        <taxon>Dikarya</taxon>
        <taxon>Basidiomycota</taxon>
        <taxon>Pucciniomycotina</taxon>
        <taxon>Pucciniomycetes</taxon>
        <taxon>Pucciniales</taxon>
        <taxon>Pucciniaceae</taxon>
        <taxon>Puccinia</taxon>
    </lineage>
</organism>
<evidence type="ECO:0000313" key="3">
    <source>
        <dbReference type="Proteomes" id="UP000324748"/>
    </source>
</evidence>
<dbReference type="AlphaFoldDB" id="A0A5B0MH29"/>
<protein>
    <submittedName>
        <fullName evidence="1">Uncharacterized protein</fullName>
    </submittedName>
</protein>
<evidence type="ECO:0000313" key="1">
    <source>
        <dbReference type="EMBL" id="KAA1076557.1"/>
    </source>
</evidence>
<evidence type="ECO:0000313" key="4">
    <source>
        <dbReference type="Proteomes" id="UP000325313"/>
    </source>
</evidence>
<comment type="caution">
    <text evidence="1">The sequence shown here is derived from an EMBL/GenBank/DDBJ whole genome shotgun (WGS) entry which is preliminary data.</text>
</comment>
<accession>A0A5B0MH29</accession>
<proteinExistence type="predicted"/>
<name>A0A5B0MH29_PUCGR</name>
<dbReference type="Proteomes" id="UP000325313">
    <property type="component" value="Unassembled WGS sequence"/>
</dbReference>
<keyword evidence="3" id="KW-1185">Reference proteome</keyword>
<gene>
    <name evidence="1" type="ORF">PGT21_011650</name>
    <name evidence="2" type="ORF">PGTUg99_008863</name>
</gene>
<dbReference type="EMBL" id="VSWC01000145">
    <property type="protein sequence ID" value="KAA1076557.1"/>
    <property type="molecule type" value="Genomic_DNA"/>
</dbReference>
<dbReference type="EMBL" id="VDEP01000170">
    <property type="protein sequence ID" value="KAA1126721.1"/>
    <property type="molecule type" value="Genomic_DNA"/>
</dbReference>
<reference evidence="3 4" key="1">
    <citation type="submission" date="2019-05" db="EMBL/GenBank/DDBJ databases">
        <title>Emergence of the Ug99 lineage of the wheat stem rust pathogen through somatic hybridization.</title>
        <authorList>
            <person name="Li F."/>
            <person name="Upadhyaya N.M."/>
            <person name="Sperschneider J."/>
            <person name="Matny O."/>
            <person name="Nguyen-Phuc H."/>
            <person name="Mago R."/>
            <person name="Raley C."/>
            <person name="Miller M.E."/>
            <person name="Silverstein K.A.T."/>
            <person name="Henningsen E."/>
            <person name="Hirsch C.D."/>
            <person name="Visser B."/>
            <person name="Pretorius Z.A."/>
            <person name="Steffenson B.J."/>
            <person name="Schwessinger B."/>
            <person name="Dodds P.N."/>
            <person name="Figueroa M."/>
        </authorList>
    </citation>
    <scope>NUCLEOTIDE SEQUENCE [LARGE SCALE GENOMIC DNA]</scope>
    <source>
        <strain evidence="1">21-0</strain>
        <strain evidence="2 4">Ug99</strain>
    </source>
</reference>
<sequence>MGQCINPLQQSNLNRLELHQPVPCTFTSIHESSPLLSVETFLIRPVSRAKCAQRGGKTHSDCYLRTSSAEIVFHLSIESASIAKHDCVE</sequence>
<evidence type="ECO:0000313" key="2">
    <source>
        <dbReference type="EMBL" id="KAA1126721.1"/>
    </source>
</evidence>